<dbReference type="Proteomes" id="UP000305674">
    <property type="component" value="Unassembled WGS sequence"/>
</dbReference>
<name>A0A4U1BDR2_9GAMM</name>
<feature type="transmembrane region" description="Helical" evidence="1">
    <location>
        <begin position="7"/>
        <end position="27"/>
    </location>
</feature>
<dbReference type="Pfam" id="PF07811">
    <property type="entry name" value="TadE"/>
    <property type="match status" value="1"/>
</dbReference>
<evidence type="ECO:0000259" key="2">
    <source>
        <dbReference type="Pfam" id="PF07811"/>
    </source>
</evidence>
<keyword evidence="1" id="KW-1133">Transmembrane helix</keyword>
<evidence type="ECO:0000256" key="1">
    <source>
        <dbReference type="SAM" id="Phobius"/>
    </source>
</evidence>
<organism evidence="3 4">
    <name type="scientific">Ferrimonas sediminicola</name>
    <dbReference type="NCBI Taxonomy" id="2569538"/>
    <lineage>
        <taxon>Bacteria</taxon>
        <taxon>Pseudomonadati</taxon>
        <taxon>Pseudomonadota</taxon>
        <taxon>Gammaproteobacteria</taxon>
        <taxon>Alteromonadales</taxon>
        <taxon>Ferrimonadaceae</taxon>
        <taxon>Ferrimonas</taxon>
    </lineage>
</organism>
<feature type="domain" description="TadE-like" evidence="2">
    <location>
        <begin position="6"/>
        <end position="46"/>
    </location>
</feature>
<evidence type="ECO:0000313" key="3">
    <source>
        <dbReference type="EMBL" id="TKB48925.1"/>
    </source>
</evidence>
<dbReference type="RefSeq" id="WP_136853118.1">
    <property type="nucleotide sequence ID" value="NZ_SWCI01000005.1"/>
</dbReference>
<dbReference type="AlphaFoldDB" id="A0A4U1BDR2"/>
<dbReference type="OrthoDB" id="6555614at2"/>
<proteinExistence type="predicted"/>
<dbReference type="EMBL" id="SWCI01000005">
    <property type="protein sequence ID" value="TKB48925.1"/>
    <property type="molecule type" value="Genomic_DNA"/>
</dbReference>
<sequence length="170" mass="18635">MKRQGGVIAVEAALGLPLLILMVLAWLEFCVLTYAMSATDHALATAVNAAKRQGSLSSTTVADYEYALLQALIENGVTWWMSSEELAAMTADVLYFDSMADYASCSAGGADLLSCAKARTTGLSAPVAVYLVDYSYKPMFNIYLPELRVHREVAAIQEYERCKFKYWDGC</sequence>
<keyword evidence="1" id="KW-0472">Membrane</keyword>
<protein>
    <submittedName>
        <fullName evidence="3">Pilus assembly protein</fullName>
    </submittedName>
</protein>
<gene>
    <name evidence="3" type="ORF">FCL40_09805</name>
</gene>
<keyword evidence="4" id="KW-1185">Reference proteome</keyword>
<reference evidence="3 4" key="1">
    <citation type="submission" date="2019-04" db="EMBL/GenBank/DDBJ databases">
        <authorList>
            <person name="Hwang J.C."/>
        </authorList>
    </citation>
    <scope>NUCLEOTIDE SEQUENCE [LARGE SCALE GENOMIC DNA]</scope>
    <source>
        <strain evidence="3 4">IMCC35001</strain>
    </source>
</reference>
<dbReference type="InterPro" id="IPR012495">
    <property type="entry name" value="TadE-like_dom"/>
</dbReference>
<evidence type="ECO:0000313" key="4">
    <source>
        <dbReference type="Proteomes" id="UP000305674"/>
    </source>
</evidence>
<accession>A0A4U1BDR2</accession>
<keyword evidence="1" id="KW-0812">Transmembrane</keyword>
<comment type="caution">
    <text evidence="3">The sequence shown here is derived from an EMBL/GenBank/DDBJ whole genome shotgun (WGS) entry which is preliminary data.</text>
</comment>